<dbReference type="VEuPathDB" id="TrichDB:TVAG_113250"/>
<evidence type="ECO:0000313" key="1">
    <source>
        <dbReference type="EMBL" id="EAY17981.1"/>
    </source>
</evidence>
<dbReference type="Proteomes" id="UP000001542">
    <property type="component" value="Unassembled WGS sequence"/>
</dbReference>
<organism evidence="1 2">
    <name type="scientific">Trichomonas vaginalis (strain ATCC PRA-98 / G3)</name>
    <dbReference type="NCBI Taxonomy" id="412133"/>
    <lineage>
        <taxon>Eukaryota</taxon>
        <taxon>Metamonada</taxon>
        <taxon>Parabasalia</taxon>
        <taxon>Trichomonadida</taxon>
        <taxon>Trichomonadidae</taxon>
        <taxon>Trichomonas</taxon>
    </lineage>
</organism>
<accession>A2DNH8</accession>
<protein>
    <submittedName>
        <fullName evidence="1">Uncharacterized protein</fullName>
    </submittedName>
</protein>
<dbReference type="EMBL" id="DS113223">
    <property type="protein sequence ID" value="EAY17981.1"/>
    <property type="molecule type" value="Genomic_DNA"/>
</dbReference>
<gene>
    <name evidence="1" type="ORF">TVAG_113250</name>
</gene>
<keyword evidence="2" id="KW-1185">Reference proteome</keyword>
<dbReference type="KEGG" id="tva:5463482"/>
<dbReference type="OrthoDB" id="10580419at2759"/>
<name>A2DNH8_TRIV3</name>
<dbReference type="RefSeq" id="XP_001578967.1">
    <property type="nucleotide sequence ID" value="XM_001578917.1"/>
</dbReference>
<evidence type="ECO:0000313" key="2">
    <source>
        <dbReference type="Proteomes" id="UP000001542"/>
    </source>
</evidence>
<sequence length="216" mass="24444">MNIAPKLPCSLKEVEEQQQYQTELFDLNSINIESLNPAERNRLFTQLSATNGEVPAEIRRITDGWIATVANKDPERYQPKTGRQIVPSHLPRSQLIDTFFSHQIPGIQDSILTDVRRLVRLQCQIKQTAEHGSRQIKLAMHHLNQIAPEAKLISQISTVEYNPFESIGKMIEEDEPLKKINCITRLAQTSVSVLLENTDGITADYTNGNYQHPSTA</sequence>
<dbReference type="SMR" id="A2DNH8"/>
<dbReference type="AlphaFoldDB" id="A2DNH8"/>
<reference evidence="1" key="2">
    <citation type="journal article" date="2007" name="Science">
        <title>Draft genome sequence of the sexually transmitted pathogen Trichomonas vaginalis.</title>
        <authorList>
            <person name="Carlton J.M."/>
            <person name="Hirt R.P."/>
            <person name="Silva J.C."/>
            <person name="Delcher A.L."/>
            <person name="Schatz M."/>
            <person name="Zhao Q."/>
            <person name="Wortman J.R."/>
            <person name="Bidwell S.L."/>
            <person name="Alsmark U.C.M."/>
            <person name="Besteiro S."/>
            <person name="Sicheritz-Ponten T."/>
            <person name="Noel C.J."/>
            <person name="Dacks J.B."/>
            <person name="Foster P.G."/>
            <person name="Simillion C."/>
            <person name="Van de Peer Y."/>
            <person name="Miranda-Saavedra D."/>
            <person name="Barton G.J."/>
            <person name="Westrop G.D."/>
            <person name="Mueller S."/>
            <person name="Dessi D."/>
            <person name="Fiori P.L."/>
            <person name="Ren Q."/>
            <person name="Paulsen I."/>
            <person name="Zhang H."/>
            <person name="Bastida-Corcuera F.D."/>
            <person name="Simoes-Barbosa A."/>
            <person name="Brown M.T."/>
            <person name="Hayes R.D."/>
            <person name="Mukherjee M."/>
            <person name="Okumura C.Y."/>
            <person name="Schneider R."/>
            <person name="Smith A.J."/>
            <person name="Vanacova S."/>
            <person name="Villalvazo M."/>
            <person name="Haas B.J."/>
            <person name="Pertea M."/>
            <person name="Feldblyum T.V."/>
            <person name="Utterback T.R."/>
            <person name="Shu C.L."/>
            <person name="Osoegawa K."/>
            <person name="de Jong P.J."/>
            <person name="Hrdy I."/>
            <person name="Horvathova L."/>
            <person name="Zubacova Z."/>
            <person name="Dolezal P."/>
            <person name="Malik S.B."/>
            <person name="Logsdon J.M. Jr."/>
            <person name="Henze K."/>
            <person name="Gupta A."/>
            <person name="Wang C.C."/>
            <person name="Dunne R.L."/>
            <person name="Upcroft J.A."/>
            <person name="Upcroft P."/>
            <person name="White O."/>
            <person name="Salzberg S.L."/>
            <person name="Tang P."/>
            <person name="Chiu C.-H."/>
            <person name="Lee Y.-S."/>
            <person name="Embley T.M."/>
            <person name="Coombs G.H."/>
            <person name="Mottram J.C."/>
            <person name="Tachezy J."/>
            <person name="Fraser-Liggett C.M."/>
            <person name="Johnson P.J."/>
        </authorList>
    </citation>
    <scope>NUCLEOTIDE SEQUENCE [LARGE SCALE GENOMIC DNA]</scope>
    <source>
        <strain evidence="1">G3</strain>
    </source>
</reference>
<dbReference type="InParanoid" id="A2DNH8"/>
<dbReference type="VEuPathDB" id="TrichDB:TVAGG3_0837850"/>
<reference evidence="1" key="1">
    <citation type="submission" date="2006-10" db="EMBL/GenBank/DDBJ databases">
        <authorList>
            <person name="Amadeo P."/>
            <person name="Zhao Q."/>
            <person name="Wortman J."/>
            <person name="Fraser-Liggett C."/>
            <person name="Carlton J."/>
        </authorList>
    </citation>
    <scope>NUCLEOTIDE SEQUENCE</scope>
    <source>
        <strain evidence="1">G3</strain>
    </source>
</reference>
<proteinExistence type="predicted"/>